<keyword evidence="4" id="KW-0808">Transferase</keyword>
<accession>A0A2M9FX47</accession>
<dbReference type="PANTHER" id="PTHR47739">
    <property type="entry name" value="TRNA1(VAL) (ADENINE(37)-N6)-METHYLTRANSFERASE"/>
    <property type="match status" value="1"/>
</dbReference>
<evidence type="ECO:0000313" key="4">
    <source>
        <dbReference type="EMBL" id="PJK28024.1"/>
    </source>
</evidence>
<evidence type="ECO:0000256" key="1">
    <source>
        <dbReference type="ARBA" id="ARBA00022603"/>
    </source>
</evidence>
<dbReference type="InterPro" id="IPR029063">
    <property type="entry name" value="SAM-dependent_MTases_sf"/>
</dbReference>
<dbReference type="GO" id="GO:0008170">
    <property type="term" value="F:N-methyltransferase activity"/>
    <property type="evidence" value="ECO:0007669"/>
    <property type="project" value="UniProtKB-ARBA"/>
</dbReference>
<dbReference type="InterPro" id="IPR050210">
    <property type="entry name" value="tRNA_Adenine-N(6)_MTase"/>
</dbReference>
<keyword evidence="1 4" id="KW-0489">Methyltransferase</keyword>
<dbReference type="RefSeq" id="WP_109792996.1">
    <property type="nucleotide sequence ID" value="NZ_PHIG01000048.1"/>
</dbReference>
<dbReference type="AlphaFoldDB" id="A0A2M9FX47"/>
<reference evidence="4 5" key="1">
    <citation type="submission" date="2017-11" db="EMBL/GenBank/DDBJ databases">
        <title>Draft genome sequence of Rhizobiales bacterium SY3-13.</title>
        <authorList>
            <person name="Sun C."/>
        </authorList>
    </citation>
    <scope>NUCLEOTIDE SEQUENCE [LARGE SCALE GENOMIC DNA]</scope>
    <source>
        <strain evidence="4 5">SY3-13</strain>
    </source>
</reference>
<dbReference type="SUPFAM" id="SSF53335">
    <property type="entry name" value="S-adenosyl-L-methionine-dependent methyltransferases"/>
    <property type="match status" value="1"/>
</dbReference>
<dbReference type="GO" id="GO:0008757">
    <property type="term" value="F:S-adenosylmethionine-dependent methyltransferase activity"/>
    <property type="evidence" value="ECO:0007669"/>
    <property type="project" value="UniProtKB-ARBA"/>
</dbReference>
<dbReference type="Proteomes" id="UP000229498">
    <property type="component" value="Unassembled WGS sequence"/>
</dbReference>
<keyword evidence="2" id="KW-0949">S-adenosyl-L-methionine</keyword>
<protein>
    <submittedName>
        <fullName evidence="4">Methyltransferase</fullName>
    </submittedName>
</protein>
<dbReference type="PROSITE" id="PS00092">
    <property type="entry name" value="N6_MTASE"/>
    <property type="match status" value="1"/>
</dbReference>
<dbReference type="Pfam" id="PF05175">
    <property type="entry name" value="MTS"/>
    <property type="match status" value="1"/>
</dbReference>
<dbReference type="CDD" id="cd02440">
    <property type="entry name" value="AdoMet_MTases"/>
    <property type="match status" value="1"/>
</dbReference>
<dbReference type="PANTHER" id="PTHR47739:SF1">
    <property type="entry name" value="TRNA1(VAL) (ADENINE(37)-N6)-METHYLTRANSFERASE"/>
    <property type="match status" value="1"/>
</dbReference>
<feature type="domain" description="Methyltransferase small" evidence="3">
    <location>
        <begin position="31"/>
        <end position="166"/>
    </location>
</feature>
<dbReference type="GO" id="GO:0032259">
    <property type="term" value="P:methylation"/>
    <property type="evidence" value="ECO:0007669"/>
    <property type="project" value="UniProtKB-KW"/>
</dbReference>
<dbReference type="InterPro" id="IPR002052">
    <property type="entry name" value="DNA_methylase_N6_adenine_CS"/>
</dbReference>
<gene>
    <name evidence="4" type="ORF">CVT23_18460</name>
</gene>
<evidence type="ECO:0000313" key="5">
    <source>
        <dbReference type="Proteomes" id="UP000229498"/>
    </source>
</evidence>
<dbReference type="EMBL" id="PHIG01000048">
    <property type="protein sequence ID" value="PJK28024.1"/>
    <property type="molecule type" value="Genomic_DNA"/>
</dbReference>
<dbReference type="Gene3D" id="3.40.50.150">
    <property type="entry name" value="Vaccinia Virus protein VP39"/>
    <property type="match status" value="1"/>
</dbReference>
<comment type="caution">
    <text evidence="4">The sequence shown here is derived from an EMBL/GenBank/DDBJ whole genome shotgun (WGS) entry which is preliminary data.</text>
</comment>
<dbReference type="GO" id="GO:0003676">
    <property type="term" value="F:nucleic acid binding"/>
    <property type="evidence" value="ECO:0007669"/>
    <property type="project" value="InterPro"/>
</dbReference>
<proteinExistence type="predicted"/>
<dbReference type="OrthoDB" id="5489421at2"/>
<name>A0A2M9FX47_9PROT</name>
<evidence type="ECO:0000256" key="2">
    <source>
        <dbReference type="ARBA" id="ARBA00022691"/>
    </source>
</evidence>
<sequence length="256" mass="27303">MDDWTDDRVLEGRIVLRQPRQGFRSGADALLLAAACDPPDGGRALELGCGTGMPMLALGWRRPDVRVVGLERDPATAALAAFNVRRNLLSRRLSVVCGDVASAPFAAGAFDLVLANPPYFVEGRHRRSPNVERDRARAETTAGLAQWVAAAATALRSGGQCVFILRSERLAEYLAALPAGFGAEVLPLLGRPGRPAKRVLARAGAGLTGVNQLEGLALHRADGSETALAPALFRHGAPIRWHSALYRGATRIHRPS</sequence>
<dbReference type="InterPro" id="IPR007848">
    <property type="entry name" value="Small_mtfrase_dom"/>
</dbReference>
<evidence type="ECO:0000259" key="3">
    <source>
        <dbReference type="Pfam" id="PF05175"/>
    </source>
</evidence>
<keyword evidence="5" id="KW-1185">Reference proteome</keyword>
<organism evidence="4 5">
    <name type="scientific">Minwuia thermotolerans</name>
    <dbReference type="NCBI Taxonomy" id="2056226"/>
    <lineage>
        <taxon>Bacteria</taxon>
        <taxon>Pseudomonadati</taxon>
        <taxon>Pseudomonadota</taxon>
        <taxon>Alphaproteobacteria</taxon>
        <taxon>Minwuiales</taxon>
        <taxon>Minwuiaceae</taxon>
        <taxon>Minwuia</taxon>
    </lineage>
</organism>